<name>A0A478FT04_9MOLU</name>
<gene>
    <name evidence="2" type="ORF">MHSWG343_06060</name>
</gene>
<reference evidence="2 3" key="1">
    <citation type="submission" date="2019-01" db="EMBL/GenBank/DDBJ databases">
        <title>Draft genome sequences of Candidatus Mycoplasma haemohominis SWG34-3 identified from a patient with pyrexia, anemia and liver dysfunction.</title>
        <authorList>
            <person name="Sekizuka T."/>
            <person name="Hattori N."/>
            <person name="Katano H."/>
            <person name="Takuma T."/>
            <person name="Ito T."/>
            <person name="Arai N."/>
            <person name="Yanai R."/>
            <person name="Ishii S."/>
            <person name="Miura Y."/>
            <person name="Tokunaga T."/>
            <person name="Watanabe H."/>
            <person name="Nomura N."/>
            <person name="Eguchi J."/>
            <person name="Arai T."/>
            <person name="Hasegawa H."/>
            <person name="Nakamaki T."/>
            <person name="Wakita T."/>
            <person name="Niki Y."/>
            <person name="Kuroda M."/>
        </authorList>
    </citation>
    <scope>NUCLEOTIDE SEQUENCE [LARGE SCALE GENOMIC DNA]</scope>
    <source>
        <strain evidence="2">SWG34-3</strain>
    </source>
</reference>
<feature type="compositionally biased region" description="Low complexity" evidence="1">
    <location>
        <begin position="68"/>
        <end position="82"/>
    </location>
</feature>
<dbReference type="Proteomes" id="UP000324831">
    <property type="component" value="Unassembled WGS sequence"/>
</dbReference>
<accession>A0A478FT04</accession>
<dbReference type="EMBL" id="BIMN01000002">
    <property type="protein sequence ID" value="GCE63609.1"/>
    <property type="molecule type" value="Genomic_DNA"/>
</dbReference>
<sequence length="327" mass="38170">MLTETKITIAVAAGGGNSALGVSINEFLRLYLFKNEEFDEVLTLDNEDFKSVIPVRKKIKAVTYNESSKSSFDPRKSSSVPSEKISDSTYDSHTSFQMKHIRQHRDKLVNWKKESSWWRSIYKQRFYIMKNQNIFTEKINFVEGFSSSVIWSLNSEIHMNQFCYLIYGSYSKYDKYKELFWLICSIDGKNPEETNDDKKISSSEKATFPTEDDSSNEKTITYMTLSQAKKKASDIANIKVSEKDKYVVYDWSEEWWNWSYKYRFEKDQADENSAFPLSNEFKKAKKGWDSALGQESLNSICKNFYEKENSSPDEKEDALRYCSAEGK</sequence>
<evidence type="ECO:0000313" key="3">
    <source>
        <dbReference type="Proteomes" id="UP000324831"/>
    </source>
</evidence>
<organism evidence="2 3">
    <name type="scientific">Candidatus Mycoplasma haematohominis</name>
    <dbReference type="NCBI Taxonomy" id="1494318"/>
    <lineage>
        <taxon>Bacteria</taxon>
        <taxon>Bacillati</taxon>
        <taxon>Mycoplasmatota</taxon>
        <taxon>Mollicutes</taxon>
        <taxon>Mycoplasmataceae</taxon>
        <taxon>Mycoplasma</taxon>
    </lineage>
</organism>
<dbReference type="AlphaFoldDB" id="A0A478FT04"/>
<evidence type="ECO:0000313" key="2">
    <source>
        <dbReference type="EMBL" id="GCE63609.1"/>
    </source>
</evidence>
<protein>
    <submittedName>
        <fullName evidence="2">Uncharacterized protein</fullName>
    </submittedName>
</protein>
<proteinExistence type="predicted"/>
<comment type="caution">
    <text evidence="2">The sequence shown here is derived from an EMBL/GenBank/DDBJ whole genome shotgun (WGS) entry which is preliminary data.</text>
</comment>
<feature type="region of interest" description="Disordered" evidence="1">
    <location>
        <begin position="192"/>
        <end position="214"/>
    </location>
</feature>
<feature type="compositionally biased region" description="Basic and acidic residues" evidence="1">
    <location>
        <begin position="308"/>
        <end position="319"/>
    </location>
</feature>
<feature type="compositionally biased region" description="Basic and acidic residues" evidence="1">
    <location>
        <begin position="192"/>
        <end position="202"/>
    </location>
</feature>
<evidence type="ECO:0000256" key="1">
    <source>
        <dbReference type="SAM" id="MobiDB-lite"/>
    </source>
</evidence>
<feature type="region of interest" description="Disordered" evidence="1">
    <location>
        <begin position="68"/>
        <end position="87"/>
    </location>
</feature>
<feature type="region of interest" description="Disordered" evidence="1">
    <location>
        <begin position="308"/>
        <end position="327"/>
    </location>
</feature>